<gene>
    <name evidence="2" type="ORF">ACFQNF_05520</name>
</gene>
<evidence type="ECO:0000313" key="3">
    <source>
        <dbReference type="Proteomes" id="UP001596473"/>
    </source>
</evidence>
<accession>A0ABW2QV59</accession>
<dbReference type="RefSeq" id="WP_380186743.1">
    <property type="nucleotide sequence ID" value="NZ_JBHTBQ010000009.1"/>
</dbReference>
<dbReference type="PANTHER" id="PTHR35191">
    <property type="entry name" value="PROPHAGE SIDE TAIL FIBER PROTEIN HOMOLOG STFQ-RELATED"/>
    <property type="match status" value="1"/>
</dbReference>
<proteinExistence type="predicted"/>
<evidence type="ECO:0000313" key="2">
    <source>
        <dbReference type="EMBL" id="MFC7419333.1"/>
    </source>
</evidence>
<dbReference type="EMBL" id="JBHTBQ010000009">
    <property type="protein sequence ID" value="MFC7419333.1"/>
    <property type="molecule type" value="Genomic_DNA"/>
</dbReference>
<feature type="domain" description="Phage tail fibre protein N-terminal" evidence="1">
    <location>
        <begin position="1"/>
        <end position="151"/>
    </location>
</feature>
<sequence length="191" mass="19997">MSTFYTLLTNIGAAEFTNAQAGGTNVSFTHIALGDGNGAAVTPSESATTLTHEVHRVPISSVTTDVNNPNWLVIEAVVLSAVGGWTVREIGLIGGQGGGKLIAFGNFPDTYKPVLAEGSARDLVVRMILQVGNASVVQLTVDPSVAVATNQSIVNAVANHVQNPAAHPEYVKTSDLDTLLGRARRHFFASF</sequence>
<dbReference type="Pfam" id="PF12571">
    <property type="entry name" value="Phage_tail_fib"/>
    <property type="match status" value="1"/>
</dbReference>
<keyword evidence="3" id="KW-1185">Reference proteome</keyword>
<comment type="caution">
    <text evidence="2">The sequence shown here is derived from an EMBL/GenBank/DDBJ whole genome shotgun (WGS) entry which is preliminary data.</text>
</comment>
<name>A0ABW2QV59_9NEIS</name>
<reference evidence="3" key="1">
    <citation type="journal article" date="2019" name="Int. J. Syst. Evol. Microbiol.">
        <title>The Global Catalogue of Microorganisms (GCM) 10K type strain sequencing project: providing services to taxonomists for standard genome sequencing and annotation.</title>
        <authorList>
            <consortium name="The Broad Institute Genomics Platform"/>
            <consortium name="The Broad Institute Genome Sequencing Center for Infectious Disease"/>
            <person name="Wu L."/>
            <person name="Ma J."/>
        </authorList>
    </citation>
    <scope>NUCLEOTIDE SEQUENCE [LARGE SCALE GENOMIC DNA]</scope>
    <source>
        <strain evidence="3">CCUG 62945</strain>
    </source>
</reference>
<protein>
    <submittedName>
        <fullName evidence="2">Phage tail protein</fullName>
    </submittedName>
</protein>
<dbReference type="PANTHER" id="PTHR35191:SF1">
    <property type="entry name" value="PROPHAGE SIDE TAIL FIBER PROTEIN HOMOLOG STFQ-RELATED"/>
    <property type="match status" value="1"/>
</dbReference>
<evidence type="ECO:0000259" key="1">
    <source>
        <dbReference type="Pfam" id="PF12571"/>
    </source>
</evidence>
<dbReference type="Proteomes" id="UP001596473">
    <property type="component" value="Unassembled WGS sequence"/>
</dbReference>
<organism evidence="2 3">
    <name type="scientific">Iodobacter arcticus</name>
    <dbReference type="NCBI Taxonomy" id="590593"/>
    <lineage>
        <taxon>Bacteria</taxon>
        <taxon>Pseudomonadati</taxon>
        <taxon>Pseudomonadota</taxon>
        <taxon>Betaproteobacteria</taxon>
        <taxon>Neisseriales</taxon>
        <taxon>Chitinibacteraceae</taxon>
        <taxon>Iodobacter</taxon>
    </lineage>
</organism>
<dbReference type="InterPro" id="IPR022225">
    <property type="entry name" value="Phage_tail_fibre_N"/>
</dbReference>
<dbReference type="InterPro" id="IPR051934">
    <property type="entry name" value="Phage_Tail_Fiber_Structural"/>
</dbReference>